<reference evidence="3" key="1">
    <citation type="submission" date="2017-08" db="EMBL/GenBank/DDBJ databases">
        <authorList>
            <person name="Huang Z."/>
        </authorList>
    </citation>
    <scope>NUCLEOTIDE SEQUENCE [LARGE SCALE GENOMIC DNA]</scope>
    <source>
        <strain evidence="3">SA5d-4</strain>
    </source>
</reference>
<feature type="transmembrane region" description="Helical" evidence="1">
    <location>
        <begin position="190"/>
        <end position="209"/>
    </location>
</feature>
<evidence type="ECO:0000313" key="2">
    <source>
        <dbReference type="EMBL" id="OZM57700.1"/>
    </source>
</evidence>
<name>A0A263BVG6_9BACI</name>
<evidence type="ECO:0000256" key="1">
    <source>
        <dbReference type="SAM" id="Phobius"/>
    </source>
</evidence>
<comment type="caution">
    <text evidence="2">The sequence shown here is derived from an EMBL/GenBank/DDBJ whole genome shotgun (WGS) entry which is preliminary data.</text>
</comment>
<proteinExistence type="predicted"/>
<organism evidence="2 3">
    <name type="scientific">Lottiidibacillus patelloidae</name>
    <dbReference type="NCBI Taxonomy" id="2670334"/>
    <lineage>
        <taxon>Bacteria</taxon>
        <taxon>Bacillati</taxon>
        <taxon>Bacillota</taxon>
        <taxon>Bacilli</taxon>
        <taxon>Bacillales</taxon>
        <taxon>Bacillaceae</taxon>
        <taxon>Lottiidibacillus</taxon>
    </lineage>
</organism>
<reference evidence="2 3" key="2">
    <citation type="submission" date="2017-09" db="EMBL/GenBank/DDBJ databases">
        <title>Bacillus patelloidae sp. nov., isolated from the intestinal tract of a marine limpet.</title>
        <authorList>
            <person name="Liu R."/>
            <person name="Dong C."/>
            <person name="Shao Z."/>
        </authorList>
    </citation>
    <scope>NUCLEOTIDE SEQUENCE [LARGE SCALE GENOMIC DNA]</scope>
    <source>
        <strain evidence="2 3">SA5d-4</strain>
    </source>
</reference>
<keyword evidence="1" id="KW-1133">Transmembrane helix</keyword>
<keyword evidence="1" id="KW-0812">Transmembrane</keyword>
<evidence type="ECO:0000313" key="3">
    <source>
        <dbReference type="Proteomes" id="UP000217083"/>
    </source>
</evidence>
<accession>A0A263BVG6</accession>
<dbReference type="Proteomes" id="UP000217083">
    <property type="component" value="Unassembled WGS sequence"/>
</dbReference>
<dbReference type="EMBL" id="NPIA01000002">
    <property type="protein sequence ID" value="OZM57700.1"/>
    <property type="molecule type" value="Genomic_DNA"/>
</dbReference>
<protein>
    <recommendedName>
        <fullName evidence="4">DUF1189 domain-containing protein</fullName>
    </recommendedName>
</protein>
<evidence type="ECO:0008006" key="4">
    <source>
        <dbReference type="Google" id="ProtNLM"/>
    </source>
</evidence>
<feature type="transmembrane region" description="Helical" evidence="1">
    <location>
        <begin position="159"/>
        <end position="178"/>
    </location>
</feature>
<sequence>MINIKMLIKSIYSPSSIYKTRFLSIGKAIIQVFILAFIFNVSLYLHSTIAVFDLLDSLEVHKESFSSVFVINEEIQAKESIVTNNTNVIVVRKENSLEMNEYADKDVLAFLNDKLYINAASKEIIIPYTMLGEGDIVETILQQQSLIYLGGLLIFTGSYLFQVTLFFFGVSLLAAISMYNKNRAKIPYRVTWRIAAFAITNTVLLFSLINLLQMALPPFISFLILLLSNLMVYLSFRK</sequence>
<keyword evidence="1" id="KW-0472">Membrane</keyword>
<feature type="transmembrane region" description="Helical" evidence="1">
    <location>
        <begin position="21"/>
        <end position="45"/>
    </location>
</feature>
<gene>
    <name evidence="2" type="ORF">CIB95_04865</name>
</gene>
<dbReference type="RefSeq" id="WP_094922662.1">
    <property type="nucleotide sequence ID" value="NZ_NPIA01000002.1"/>
</dbReference>
<dbReference type="Pfam" id="PF06691">
    <property type="entry name" value="DUF1189"/>
    <property type="match status" value="1"/>
</dbReference>
<feature type="transmembrane region" description="Helical" evidence="1">
    <location>
        <begin position="215"/>
        <end position="236"/>
    </location>
</feature>
<keyword evidence="3" id="KW-1185">Reference proteome</keyword>
<dbReference type="InterPro" id="IPR009574">
    <property type="entry name" value="DUF1189"/>
</dbReference>
<dbReference type="AlphaFoldDB" id="A0A263BVG6"/>